<accession>A0ABM7NS15</accession>
<dbReference type="RefSeq" id="YP_010841560.1">
    <property type="nucleotide sequence ID" value="NC_079139.1"/>
</dbReference>
<evidence type="ECO:0000313" key="1">
    <source>
        <dbReference type="EMBL" id="BCS82952.1"/>
    </source>
</evidence>
<sequence>MIFCEKCRYLFNITKDVRTKQVGGKINNALNNIFDKFQNNTQIIDSDLKRIKGKDLTDDERFENMTKKNKKKLTQIIKAIDKTFFIEEQDDESEEISSNKAYFICKYCKNYRPINAGTVIYTKNYDTNEESGIENYDHFVYDQTLPRTKNYICKNDDCETHENPNLKEAVLTKNSGDQIIYICTVCTTHWISAI</sequence>
<dbReference type="EMBL" id="AP024483">
    <property type="protein sequence ID" value="BCS82952.1"/>
    <property type="molecule type" value="Genomic_DNA"/>
</dbReference>
<reference evidence="1 2" key="1">
    <citation type="submission" date="2021-02" db="EMBL/GenBank/DDBJ databases">
        <title>Cotonvirus japonicus, which uses Golgi apparatus of host cells for its virion factory, phylogenetically links tailed tupanvirus and icosahedral mimivirus.</title>
        <authorList>
            <person name="Takahashi H."/>
            <person name="Fukaya S."/>
            <person name="Song C."/>
            <person name="Murata K."/>
            <person name="Takemura M."/>
        </authorList>
    </citation>
    <scope>NUCLEOTIDE SEQUENCE [LARGE SCALE GENOMIC DNA]</scope>
</reference>
<dbReference type="GeneID" id="80558157"/>
<keyword evidence="2" id="KW-1185">Reference proteome</keyword>
<evidence type="ECO:0000313" key="2">
    <source>
        <dbReference type="Proteomes" id="UP001321479"/>
    </source>
</evidence>
<name>A0ABM7NS15_9VIRU</name>
<organism evidence="1 2">
    <name type="scientific">Cotonvirus japonicus</name>
    <dbReference type="NCBI Taxonomy" id="2811091"/>
    <lineage>
        <taxon>Viruses</taxon>
        <taxon>Varidnaviria</taxon>
        <taxon>Bamfordvirae</taxon>
        <taxon>Nucleocytoviricota</taxon>
        <taxon>Megaviricetes</taxon>
        <taxon>Imitervirales</taxon>
        <taxon>Mimiviridae</taxon>
        <taxon>Megamimivirinae</taxon>
        <taxon>Cotonvirus</taxon>
        <taxon>Cotonvirus japonicum</taxon>
    </lineage>
</organism>
<protein>
    <submittedName>
        <fullName evidence="1">DNA-dependent RNA polymerase subunit rpb9</fullName>
    </submittedName>
</protein>
<dbReference type="Proteomes" id="UP001321479">
    <property type="component" value="Segment"/>
</dbReference>
<proteinExistence type="predicted"/>